<evidence type="ECO:0000256" key="5">
    <source>
        <dbReference type="RuleBase" id="RU364068"/>
    </source>
</evidence>
<dbReference type="InterPro" id="IPR033942">
    <property type="entry name" value="IMPase"/>
</dbReference>
<dbReference type="EMBL" id="CP034459">
    <property type="protein sequence ID" value="QBM89647.1"/>
    <property type="molecule type" value="Genomic_DNA"/>
</dbReference>
<feature type="binding site" evidence="4">
    <location>
        <position position="75"/>
    </location>
    <ligand>
        <name>Mg(2+)</name>
        <dbReference type="ChEBI" id="CHEBI:18420"/>
        <label>1</label>
        <note>catalytic</note>
    </ligand>
</feature>
<evidence type="ECO:0000313" key="7">
    <source>
        <dbReference type="Proteomes" id="UP000292447"/>
    </source>
</evidence>
<evidence type="ECO:0000256" key="3">
    <source>
        <dbReference type="ARBA" id="ARBA00022842"/>
    </source>
</evidence>
<sequence>MTIDLAEIEKFAIEVAEAAGKILIKDSQNRSSGSEVDPRIKANAVDIVTETDEKVERFIHERISESYPDHAFVGEESYSAGESKKYLVSNAPTWVVDPLDGTVNYVHLFPMICVLIGFCIDGKPVAGAIHAPFLGQTYSAFRGGGAWLNKNIQLPFQKSVLASNAPNGCIFACEWGKDRRNIALLNLSRKVSSFVNMAAQVGNTSLSGMCHGVRSLGSAALDLCFVATGAFDIWWEGGCWEWDVCAGFIIVQEAGGLITTANPPKNRKNIPDPVLGSRLYLAIRPAADAENESGRDAQERVVRAVWDRVEGLDYERPQ</sequence>
<comment type="pathway">
    <text evidence="5">Polyol metabolism; myo-inositol biosynthesis; myo-inositol from D-glucose 6-phosphate: step 2/2.</text>
</comment>
<proteinExistence type="inferred from homology"/>
<evidence type="ECO:0000256" key="4">
    <source>
        <dbReference type="PIRSR" id="PIRSR600760-2"/>
    </source>
</evidence>
<dbReference type="GO" id="GO:0008934">
    <property type="term" value="F:inositol monophosphate 1-phosphatase activity"/>
    <property type="evidence" value="ECO:0007669"/>
    <property type="project" value="InterPro"/>
</dbReference>
<comment type="catalytic activity">
    <reaction evidence="5">
        <text>a myo-inositol phosphate + H2O = myo-inositol + phosphate</text>
        <dbReference type="Rhea" id="RHEA:24056"/>
        <dbReference type="ChEBI" id="CHEBI:15377"/>
        <dbReference type="ChEBI" id="CHEBI:17268"/>
        <dbReference type="ChEBI" id="CHEBI:43474"/>
        <dbReference type="ChEBI" id="CHEBI:84139"/>
        <dbReference type="EC" id="3.1.3.25"/>
    </reaction>
</comment>
<feature type="binding site" evidence="4">
    <location>
        <position position="100"/>
    </location>
    <ligand>
        <name>Mg(2+)</name>
        <dbReference type="ChEBI" id="CHEBI:18420"/>
        <label>1</label>
        <note>catalytic</note>
    </ligand>
</feature>
<dbReference type="AlphaFoldDB" id="A0A4P6XQ61"/>
<dbReference type="Pfam" id="PF00459">
    <property type="entry name" value="Inositol_P"/>
    <property type="match status" value="1"/>
</dbReference>
<dbReference type="Gene3D" id="3.40.190.80">
    <property type="match status" value="1"/>
</dbReference>
<dbReference type="InterPro" id="IPR020583">
    <property type="entry name" value="Inositol_monoP_metal-BS"/>
</dbReference>
<dbReference type="STRING" id="2163413.A0A4P6XQ61"/>
<dbReference type="GO" id="GO:0007165">
    <property type="term" value="P:signal transduction"/>
    <property type="evidence" value="ECO:0007669"/>
    <property type="project" value="TreeGrafter"/>
</dbReference>
<organism evidence="6 7">
    <name type="scientific">Metschnikowia aff. pulcherrima</name>
    <dbReference type="NCBI Taxonomy" id="2163413"/>
    <lineage>
        <taxon>Eukaryota</taxon>
        <taxon>Fungi</taxon>
        <taxon>Dikarya</taxon>
        <taxon>Ascomycota</taxon>
        <taxon>Saccharomycotina</taxon>
        <taxon>Pichiomycetes</taxon>
        <taxon>Metschnikowiaceae</taxon>
        <taxon>Metschnikowia</taxon>
    </lineage>
</organism>
<comment type="cofactor">
    <cofactor evidence="4 5">
        <name>Mg(2+)</name>
        <dbReference type="ChEBI" id="CHEBI:18420"/>
    </cofactor>
</comment>
<feature type="binding site" evidence="4">
    <location>
        <position position="243"/>
    </location>
    <ligand>
        <name>Mg(2+)</name>
        <dbReference type="ChEBI" id="CHEBI:18420"/>
        <label>1</label>
        <note>catalytic</note>
    </ligand>
</feature>
<reference evidence="7" key="1">
    <citation type="submission" date="2019-03" db="EMBL/GenBank/DDBJ databases">
        <title>Snf2 controls pulcherriminic acid biosynthesis and connects pigmentation and antifungal activity of the yeast Metschnikowia pulcherrima.</title>
        <authorList>
            <person name="Gore-Lloyd D."/>
            <person name="Sumann I."/>
            <person name="Brachmann A.O."/>
            <person name="Schneeberger K."/>
            <person name="Ortiz-Merino R.A."/>
            <person name="Moreno-Beltran M."/>
            <person name="Schlaefli M."/>
            <person name="Kirner P."/>
            <person name="Santos Kron A."/>
            <person name="Wolfe K.H."/>
            <person name="Piel J."/>
            <person name="Ahrens C.H."/>
            <person name="Henk D."/>
            <person name="Freimoser F.M."/>
        </authorList>
    </citation>
    <scope>NUCLEOTIDE SEQUENCE [LARGE SCALE GENOMIC DNA]</scope>
    <source>
        <strain evidence="7">APC 1.2</strain>
    </source>
</reference>
<name>A0A4P6XQ61_9ASCO</name>
<accession>A0A4P6XQ61</accession>
<evidence type="ECO:0000256" key="1">
    <source>
        <dbReference type="ARBA" id="ARBA00009759"/>
    </source>
</evidence>
<keyword evidence="7" id="KW-1185">Reference proteome</keyword>
<dbReference type="GO" id="GO:0006021">
    <property type="term" value="P:inositol biosynthetic process"/>
    <property type="evidence" value="ECO:0007669"/>
    <property type="project" value="UniProtKB-UniPathway"/>
</dbReference>
<feature type="binding site" evidence="4">
    <location>
        <position position="99"/>
    </location>
    <ligand>
        <name>Mg(2+)</name>
        <dbReference type="ChEBI" id="CHEBI:18420"/>
        <label>1</label>
        <note>catalytic</note>
    </ligand>
</feature>
<dbReference type="InterPro" id="IPR020550">
    <property type="entry name" value="Inositol_monophosphatase_CS"/>
</dbReference>
<dbReference type="PROSITE" id="PS00630">
    <property type="entry name" value="IMP_2"/>
    <property type="match status" value="1"/>
</dbReference>
<feature type="binding site" evidence="4">
    <location>
        <position position="97"/>
    </location>
    <ligand>
        <name>Mg(2+)</name>
        <dbReference type="ChEBI" id="CHEBI:18420"/>
        <label>1</label>
        <note>catalytic</note>
    </ligand>
</feature>
<dbReference type="GO" id="GO:0046872">
    <property type="term" value="F:metal ion binding"/>
    <property type="evidence" value="ECO:0007669"/>
    <property type="project" value="UniProtKB-KW"/>
</dbReference>
<evidence type="ECO:0000256" key="2">
    <source>
        <dbReference type="ARBA" id="ARBA00022723"/>
    </source>
</evidence>
<dbReference type="InterPro" id="IPR000760">
    <property type="entry name" value="Inositol_monophosphatase-like"/>
</dbReference>
<dbReference type="PROSITE" id="PS00629">
    <property type="entry name" value="IMP_1"/>
    <property type="match status" value="1"/>
</dbReference>
<dbReference type="PRINTS" id="PR00377">
    <property type="entry name" value="IMPHPHTASES"/>
</dbReference>
<dbReference type="Proteomes" id="UP000292447">
    <property type="component" value="Chromosome IV"/>
</dbReference>
<dbReference type="Gene3D" id="3.30.540.10">
    <property type="entry name" value="Fructose-1,6-Bisphosphatase, subunit A, domain 1"/>
    <property type="match status" value="1"/>
</dbReference>
<dbReference type="PANTHER" id="PTHR20854">
    <property type="entry name" value="INOSITOL MONOPHOSPHATASE"/>
    <property type="match status" value="1"/>
</dbReference>
<dbReference type="FunFam" id="3.30.540.10:FF:000004">
    <property type="entry name" value="Inositol-1-monophosphatase"/>
    <property type="match status" value="1"/>
</dbReference>
<comment type="similarity">
    <text evidence="1 5">Belongs to the inositol monophosphatase superfamily.</text>
</comment>
<dbReference type="EC" id="3.1.3.25" evidence="5"/>
<dbReference type="CDD" id="cd01639">
    <property type="entry name" value="IMPase"/>
    <property type="match status" value="1"/>
</dbReference>
<dbReference type="SUPFAM" id="SSF56655">
    <property type="entry name" value="Carbohydrate phosphatase"/>
    <property type="match status" value="1"/>
</dbReference>
<keyword evidence="5" id="KW-0378">Hydrolase</keyword>
<protein>
    <recommendedName>
        <fullName evidence="5">Inositol-1-monophosphatase</fullName>
        <ecNumber evidence="5">3.1.3.25</ecNumber>
    </recommendedName>
</protein>
<dbReference type="PANTHER" id="PTHR20854:SF39">
    <property type="entry name" value="PROTEIN QUTG"/>
    <property type="match status" value="1"/>
</dbReference>
<dbReference type="UniPathway" id="UPA00823">
    <property type="reaction ID" value="UER00788"/>
</dbReference>
<gene>
    <name evidence="6" type="primary">MPUL0D07270</name>
    <name evidence="6" type="ORF">METSCH_D07270</name>
</gene>
<keyword evidence="3 4" id="KW-0460">Magnesium</keyword>
<keyword evidence="2 4" id="KW-0479">Metal-binding</keyword>
<dbReference type="GO" id="GO:0046854">
    <property type="term" value="P:phosphatidylinositol phosphate biosynthetic process"/>
    <property type="evidence" value="ECO:0007669"/>
    <property type="project" value="InterPro"/>
</dbReference>
<evidence type="ECO:0000313" key="6">
    <source>
        <dbReference type="EMBL" id="QBM89647.1"/>
    </source>
</evidence>